<evidence type="ECO:0000256" key="4">
    <source>
        <dbReference type="ARBA" id="ARBA00023004"/>
    </source>
</evidence>
<keyword evidence="5" id="KW-0411">Iron-sulfur</keyword>
<keyword evidence="8" id="KW-1185">Reference proteome</keyword>
<proteinExistence type="predicted"/>
<dbReference type="PROSITE" id="PS51918">
    <property type="entry name" value="RADICAL_SAM"/>
    <property type="match status" value="1"/>
</dbReference>
<dbReference type="EMBL" id="CP036287">
    <property type="protein sequence ID" value="QDU65734.1"/>
    <property type="molecule type" value="Genomic_DNA"/>
</dbReference>
<keyword evidence="2" id="KW-0949">S-adenosyl-L-methionine</keyword>
<evidence type="ECO:0000256" key="3">
    <source>
        <dbReference type="ARBA" id="ARBA00022723"/>
    </source>
</evidence>
<dbReference type="SUPFAM" id="SSF102114">
    <property type="entry name" value="Radical SAM enzymes"/>
    <property type="match status" value="1"/>
</dbReference>
<dbReference type="RefSeq" id="WP_145062618.1">
    <property type="nucleotide sequence ID" value="NZ_CP036287.1"/>
</dbReference>
<dbReference type="PANTHER" id="PTHR11228">
    <property type="entry name" value="RADICAL SAM DOMAIN PROTEIN"/>
    <property type="match status" value="1"/>
</dbReference>
<dbReference type="AlphaFoldDB" id="A0A518BFH6"/>
<dbReference type="InterPro" id="IPR007197">
    <property type="entry name" value="rSAM"/>
</dbReference>
<name>A0A518BFH6_9BACT</name>
<dbReference type="GO" id="GO:0051536">
    <property type="term" value="F:iron-sulfur cluster binding"/>
    <property type="evidence" value="ECO:0007669"/>
    <property type="project" value="UniProtKB-KW"/>
</dbReference>
<evidence type="ECO:0000256" key="5">
    <source>
        <dbReference type="ARBA" id="ARBA00023014"/>
    </source>
</evidence>
<gene>
    <name evidence="7" type="ORF">Pla133_08000</name>
</gene>
<dbReference type="Proteomes" id="UP000316921">
    <property type="component" value="Chromosome"/>
</dbReference>
<dbReference type="InterPro" id="IPR058240">
    <property type="entry name" value="rSAM_sf"/>
</dbReference>
<keyword evidence="3" id="KW-0479">Metal-binding</keyword>
<evidence type="ECO:0000313" key="8">
    <source>
        <dbReference type="Proteomes" id="UP000316921"/>
    </source>
</evidence>
<keyword evidence="4" id="KW-0408">Iron</keyword>
<accession>A0A518BFH6</accession>
<dbReference type="Gene3D" id="3.20.20.70">
    <property type="entry name" value="Aldolase class I"/>
    <property type="match status" value="1"/>
</dbReference>
<dbReference type="CDD" id="cd01335">
    <property type="entry name" value="Radical_SAM"/>
    <property type="match status" value="1"/>
</dbReference>
<dbReference type="SFLD" id="SFLDS00029">
    <property type="entry name" value="Radical_SAM"/>
    <property type="match status" value="1"/>
</dbReference>
<dbReference type="InterPro" id="IPR050377">
    <property type="entry name" value="Radical_SAM_PqqE_MftC-like"/>
</dbReference>
<protein>
    <recommendedName>
        <fullName evidence="6">Radical SAM core domain-containing protein</fullName>
    </recommendedName>
</protein>
<reference evidence="7 8" key="1">
    <citation type="submission" date="2019-02" db="EMBL/GenBank/DDBJ databases">
        <title>Deep-cultivation of Planctomycetes and their phenomic and genomic characterization uncovers novel biology.</title>
        <authorList>
            <person name="Wiegand S."/>
            <person name="Jogler M."/>
            <person name="Boedeker C."/>
            <person name="Pinto D."/>
            <person name="Vollmers J."/>
            <person name="Rivas-Marin E."/>
            <person name="Kohn T."/>
            <person name="Peeters S.H."/>
            <person name="Heuer A."/>
            <person name="Rast P."/>
            <person name="Oberbeckmann S."/>
            <person name="Bunk B."/>
            <person name="Jeske O."/>
            <person name="Meyerdierks A."/>
            <person name="Storesund J.E."/>
            <person name="Kallscheuer N."/>
            <person name="Luecker S."/>
            <person name="Lage O.M."/>
            <person name="Pohl T."/>
            <person name="Merkel B.J."/>
            <person name="Hornburger P."/>
            <person name="Mueller R.-W."/>
            <person name="Bruemmer F."/>
            <person name="Labrenz M."/>
            <person name="Spormann A.M."/>
            <person name="Op den Camp H."/>
            <person name="Overmann J."/>
            <person name="Amann R."/>
            <person name="Jetten M.S.M."/>
            <person name="Mascher T."/>
            <person name="Medema M.H."/>
            <person name="Devos D.P."/>
            <person name="Kaster A.-K."/>
            <person name="Ovreas L."/>
            <person name="Rohde M."/>
            <person name="Galperin M.Y."/>
            <person name="Jogler C."/>
        </authorList>
    </citation>
    <scope>NUCLEOTIDE SEQUENCE [LARGE SCALE GENOMIC DNA]</scope>
    <source>
        <strain evidence="7 8">Pla133</strain>
    </source>
</reference>
<evidence type="ECO:0000259" key="6">
    <source>
        <dbReference type="PROSITE" id="PS51918"/>
    </source>
</evidence>
<sequence length="442" mass="48674">MGIGRHTTELRRLLAEKWRQLPEAARTPQQLAGRGGVGCGATHGVQERCDLACTSCYLTDIANRTPPLPFAEVDAQLAALRAHLGPGGKVQLTAGEVTLLPLAELGRIVERAIELELDPMLMTNGRRLLREPDYFEALVRDHGLRKVSFHVDLTQRGRPEVARAAGERDLDPLRLECAELIRSVRRRTGAALHGAMTVTVTPRNLDQVPDVVEFARRNADAFRIVSFQPAAEVGRTEDARALDHGAPSMDELWERVCAPYGRLLERHALHFGHPECNVTVPVVSVTAGDEAFGFEVVRAGSVRDARGFAAMLQALADHADSPRPDRFRAGWLALRLLARPSLGLATLGMMARRAVQERRALGRILSSLVRGRRVRVQPQLFVIHRFMDADELATPLGRERLEACVFRVAVDGELVSMCELNASGLREELNRRAGARPARSAS</sequence>
<dbReference type="InterPro" id="IPR013785">
    <property type="entry name" value="Aldolase_TIM"/>
</dbReference>
<comment type="cofactor">
    <cofactor evidence="1">
        <name>[4Fe-4S] cluster</name>
        <dbReference type="ChEBI" id="CHEBI:49883"/>
    </cofactor>
</comment>
<evidence type="ECO:0000256" key="2">
    <source>
        <dbReference type="ARBA" id="ARBA00022691"/>
    </source>
</evidence>
<dbReference type="GO" id="GO:0003824">
    <property type="term" value="F:catalytic activity"/>
    <property type="evidence" value="ECO:0007669"/>
    <property type="project" value="InterPro"/>
</dbReference>
<feature type="domain" description="Radical SAM core" evidence="6">
    <location>
        <begin position="31"/>
        <end position="274"/>
    </location>
</feature>
<organism evidence="7 8">
    <name type="scientific">Engelhardtia mirabilis</name>
    <dbReference type="NCBI Taxonomy" id="2528011"/>
    <lineage>
        <taxon>Bacteria</taxon>
        <taxon>Pseudomonadati</taxon>
        <taxon>Planctomycetota</taxon>
        <taxon>Planctomycetia</taxon>
        <taxon>Planctomycetia incertae sedis</taxon>
        <taxon>Engelhardtia</taxon>
    </lineage>
</organism>
<dbReference type="GO" id="GO:0046872">
    <property type="term" value="F:metal ion binding"/>
    <property type="evidence" value="ECO:0007669"/>
    <property type="project" value="UniProtKB-KW"/>
</dbReference>
<evidence type="ECO:0000256" key="1">
    <source>
        <dbReference type="ARBA" id="ARBA00001966"/>
    </source>
</evidence>
<dbReference type="PANTHER" id="PTHR11228:SF7">
    <property type="entry name" value="PQQA PEPTIDE CYCLASE"/>
    <property type="match status" value="1"/>
</dbReference>
<dbReference type="KEGG" id="pbap:Pla133_08000"/>
<evidence type="ECO:0000313" key="7">
    <source>
        <dbReference type="EMBL" id="QDU65734.1"/>
    </source>
</evidence>
<dbReference type="Pfam" id="PF04055">
    <property type="entry name" value="Radical_SAM"/>
    <property type="match status" value="1"/>
</dbReference>